<evidence type="ECO:0000313" key="4">
    <source>
        <dbReference type="Proteomes" id="UP000509597"/>
    </source>
</evidence>
<dbReference type="PANTHER" id="PTHR31157:SF1">
    <property type="entry name" value="SCP DOMAIN-CONTAINING PROTEIN"/>
    <property type="match status" value="1"/>
</dbReference>
<name>A0A7H9BID6_9NEIS</name>
<dbReference type="PROSITE" id="PS51257">
    <property type="entry name" value="PROKAR_LIPOPROTEIN"/>
    <property type="match status" value="1"/>
</dbReference>
<feature type="domain" description="SCP" evidence="2">
    <location>
        <begin position="86"/>
        <end position="209"/>
    </location>
</feature>
<dbReference type="InterPro" id="IPR035940">
    <property type="entry name" value="CAP_sf"/>
</dbReference>
<sequence length="345" mass="36682">MTEIKRLYSIGVFSFALLLVACGGGSGGNNSSTSGNSSQPPQQSSNNLCTEIPPSTSNAVILKAAAGPSANGFQSTGDNIGDLNQYTNAIRAELSLPALTVEPALNLSAGQHSSYMQLNEILSHDEIPGNIGFTAATPFERIQQVYDPPLSFSGEIASAMSGSGTSASRAIADLFDAPLHRVIMLSEYLAMGSGYAVSSKGVAYSTQDFANYRAGISDFELVAYPYAGATQIRSYWQDSETPDPLGGTPYSHKNVGYPISLQGNFGSELTLTQLKVYANCSSEIAVTARDHSSSPQIVETSNVIIAVPHTPLAPRTNYTVWATGQYLSASKELRTFDLRWSFTTQ</sequence>
<dbReference type="EMBL" id="CP058627">
    <property type="protein sequence ID" value="QLG88397.1"/>
    <property type="molecule type" value="Genomic_DNA"/>
</dbReference>
<dbReference type="CDD" id="cd05379">
    <property type="entry name" value="CAP_bacterial"/>
    <property type="match status" value="1"/>
</dbReference>
<dbReference type="SUPFAM" id="SSF55797">
    <property type="entry name" value="PR-1-like"/>
    <property type="match status" value="1"/>
</dbReference>
<dbReference type="RefSeq" id="WP_179354912.1">
    <property type="nucleotide sequence ID" value="NZ_CP058627.1"/>
</dbReference>
<protein>
    <submittedName>
        <fullName evidence="3">CAP domain-containing protein</fullName>
    </submittedName>
</protein>
<feature type="compositionally biased region" description="Low complexity" evidence="1">
    <location>
        <begin position="29"/>
        <end position="47"/>
    </location>
</feature>
<gene>
    <name evidence="3" type="ORF">HQ393_09130</name>
</gene>
<accession>A0A7H9BID6</accession>
<evidence type="ECO:0000256" key="1">
    <source>
        <dbReference type="SAM" id="MobiDB-lite"/>
    </source>
</evidence>
<feature type="region of interest" description="Disordered" evidence="1">
    <location>
        <begin position="29"/>
        <end position="48"/>
    </location>
</feature>
<dbReference type="Proteomes" id="UP000509597">
    <property type="component" value="Chromosome"/>
</dbReference>
<dbReference type="Gene3D" id="3.40.33.10">
    <property type="entry name" value="CAP"/>
    <property type="match status" value="1"/>
</dbReference>
<dbReference type="InterPro" id="IPR014044">
    <property type="entry name" value="CAP_dom"/>
</dbReference>
<dbReference type="KEGG" id="chiz:HQ393_09130"/>
<organism evidence="3 4">
    <name type="scientific">Chitinibacter bivalviorum</name>
    <dbReference type="NCBI Taxonomy" id="2739434"/>
    <lineage>
        <taxon>Bacteria</taxon>
        <taxon>Pseudomonadati</taxon>
        <taxon>Pseudomonadota</taxon>
        <taxon>Betaproteobacteria</taxon>
        <taxon>Neisseriales</taxon>
        <taxon>Chitinibacteraceae</taxon>
        <taxon>Chitinibacter</taxon>
    </lineage>
</organism>
<evidence type="ECO:0000313" key="3">
    <source>
        <dbReference type="EMBL" id="QLG88397.1"/>
    </source>
</evidence>
<reference evidence="3 4" key="1">
    <citation type="submission" date="2020-07" db="EMBL/GenBank/DDBJ databases">
        <title>Complete genome sequence of Chitinibacter sp. 2T18.</title>
        <authorList>
            <person name="Bae J.-W."/>
            <person name="Choi J.-W."/>
        </authorList>
    </citation>
    <scope>NUCLEOTIDE SEQUENCE [LARGE SCALE GENOMIC DNA]</scope>
    <source>
        <strain evidence="3 4">2T18</strain>
    </source>
</reference>
<dbReference type="Pfam" id="PF00188">
    <property type="entry name" value="CAP"/>
    <property type="match status" value="1"/>
</dbReference>
<keyword evidence="4" id="KW-1185">Reference proteome</keyword>
<proteinExistence type="predicted"/>
<dbReference type="PANTHER" id="PTHR31157">
    <property type="entry name" value="SCP DOMAIN-CONTAINING PROTEIN"/>
    <property type="match status" value="1"/>
</dbReference>
<dbReference type="AlphaFoldDB" id="A0A7H9BID6"/>
<evidence type="ECO:0000259" key="2">
    <source>
        <dbReference type="Pfam" id="PF00188"/>
    </source>
</evidence>